<protein>
    <recommendedName>
        <fullName evidence="4">Phosphate acetyl/butaryl transferase domain-containing protein</fullName>
    </recommendedName>
</protein>
<evidence type="ECO:0000256" key="3">
    <source>
        <dbReference type="ARBA" id="ARBA00023315"/>
    </source>
</evidence>
<dbReference type="PIRSF" id="PIRSF000428">
    <property type="entry name" value="P_Ac_trans"/>
    <property type="match status" value="1"/>
</dbReference>
<name>A0ABS3HP37_9ENTE</name>
<evidence type="ECO:0000256" key="1">
    <source>
        <dbReference type="ARBA" id="ARBA00005656"/>
    </source>
</evidence>
<evidence type="ECO:0000259" key="4">
    <source>
        <dbReference type="Pfam" id="PF01515"/>
    </source>
</evidence>
<keyword evidence="6" id="KW-1185">Reference proteome</keyword>
<dbReference type="Gene3D" id="3.40.718.10">
    <property type="entry name" value="Isopropylmalate Dehydrogenase"/>
    <property type="match status" value="1"/>
</dbReference>
<dbReference type="Proteomes" id="UP000664857">
    <property type="component" value="Unassembled WGS sequence"/>
</dbReference>
<dbReference type="EMBL" id="JAFLVX010000002">
    <property type="protein sequence ID" value="MBO0475516.1"/>
    <property type="molecule type" value="Genomic_DNA"/>
</dbReference>
<dbReference type="PANTHER" id="PTHR43356">
    <property type="entry name" value="PHOSPHATE ACETYLTRANSFERASE"/>
    <property type="match status" value="1"/>
</dbReference>
<dbReference type="InterPro" id="IPR002505">
    <property type="entry name" value="PTA_PTB"/>
</dbReference>
<comment type="similarity">
    <text evidence="1">Belongs to the phosphate acetyltransferase and butyryltransferase family.</text>
</comment>
<sequence length="305" mass="33070">MLKKLEELLETNQEETKPTRVGVVVAEDTHSLEAVLDERLKQVITPVLIGNSLVIMQQLAEIPLLADHVEIIHTDSVEEAAKKGAELAQSGQIDVLMKGQLATSQFLKPVVNKQYGLIESRLLSHIVVFELPTYPKLLITSDGGMIPEPTLEQKHGILENALEVAYSLGKKVPKVAVLAASESVNQKINSSVEASVLAKDYTNKPTFPCEIDGPISLDLALSKEVAELKHYSSNVASEADVLLAPDMTAMNLLGKSFTVIGKGQMAGIIYGAKVPIVMTSRGSSSDEKFYSLLLAKRVSQRSERG</sequence>
<accession>A0ABS3HP37</accession>
<organism evidence="5 6">
    <name type="scientific">Candidatus Vagococcus giribetii</name>
    <dbReference type="NCBI Taxonomy" id="2230876"/>
    <lineage>
        <taxon>Bacteria</taxon>
        <taxon>Bacillati</taxon>
        <taxon>Bacillota</taxon>
        <taxon>Bacilli</taxon>
        <taxon>Lactobacillales</taxon>
        <taxon>Enterococcaceae</taxon>
        <taxon>Vagococcus</taxon>
    </lineage>
</organism>
<keyword evidence="2" id="KW-0808">Transferase</keyword>
<dbReference type="InterPro" id="IPR050500">
    <property type="entry name" value="Phos_Acetyltrans/Butyryltrans"/>
</dbReference>
<dbReference type="InterPro" id="IPR012147">
    <property type="entry name" value="P_Ac_Bu_trans"/>
</dbReference>
<feature type="domain" description="Phosphate acetyl/butaryl transferase" evidence="4">
    <location>
        <begin position="77"/>
        <end position="295"/>
    </location>
</feature>
<evidence type="ECO:0000256" key="2">
    <source>
        <dbReference type="ARBA" id="ARBA00022679"/>
    </source>
</evidence>
<keyword evidence="3" id="KW-0012">Acyltransferase</keyword>
<dbReference type="Pfam" id="PF01515">
    <property type="entry name" value="PTA_PTB"/>
    <property type="match status" value="1"/>
</dbReference>
<dbReference type="RefSeq" id="WP_206964126.1">
    <property type="nucleotide sequence ID" value="NZ_JAFLVX010000002.1"/>
</dbReference>
<evidence type="ECO:0000313" key="5">
    <source>
        <dbReference type="EMBL" id="MBO0475516.1"/>
    </source>
</evidence>
<comment type="caution">
    <text evidence="5">The sequence shown here is derived from an EMBL/GenBank/DDBJ whole genome shotgun (WGS) entry which is preliminary data.</text>
</comment>
<dbReference type="SUPFAM" id="SSF53659">
    <property type="entry name" value="Isocitrate/Isopropylmalate dehydrogenase-like"/>
    <property type="match status" value="1"/>
</dbReference>
<reference evidence="5 6" key="1">
    <citation type="submission" date="2021-03" db="EMBL/GenBank/DDBJ databases">
        <title>Enterococcal diversity collection.</title>
        <authorList>
            <person name="Gilmore M.S."/>
            <person name="Schwartzman J."/>
            <person name="Van Tyne D."/>
            <person name="Martin M."/>
            <person name="Earl A.M."/>
            <person name="Manson A.L."/>
            <person name="Straub T."/>
            <person name="Salamzade R."/>
            <person name="Saavedra J."/>
            <person name="Lebreton F."/>
            <person name="Prichula J."/>
            <person name="Schaufler K."/>
            <person name="Gaca A."/>
            <person name="Sgardioli B."/>
            <person name="Wagenaar J."/>
            <person name="Strong T."/>
        </authorList>
    </citation>
    <scope>NUCLEOTIDE SEQUENCE [LARGE SCALE GENOMIC DNA]</scope>
    <source>
        <strain evidence="5 6">DIV0080</strain>
    </source>
</reference>
<dbReference type="PANTHER" id="PTHR43356:SF2">
    <property type="entry name" value="PHOSPHATE ACETYLTRANSFERASE"/>
    <property type="match status" value="1"/>
</dbReference>
<gene>
    <name evidence="5" type="ORF">DOK76_00455</name>
</gene>
<proteinExistence type="inferred from homology"/>
<evidence type="ECO:0000313" key="6">
    <source>
        <dbReference type="Proteomes" id="UP000664857"/>
    </source>
</evidence>